<evidence type="ECO:0000259" key="2">
    <source>
        <dbReference type="Pfam" id="PF00535"/>
    </source>
</evidence>
<name>A0A7V4XT41_9BACT</name>
<proteinExistence type="inferred from homology"/>
<sequence>MISVLILTRNEEQDLSGCLASVAWSDDVHVFDSMSTDRTAEIAREHGAHFTQRTFDNYAGQRNAALETLPFLHPWVFILDADERPTPALAAEMRQTAASAAESIGGFRMRRRDFLNGTWLKHAQLSPFYIRLVRPGRARYVREVNEILEIDGEVGQLREMLDHFPFSKGITHWTQKHNIYSTMEAQVVAAGVSRTEASWKTALFGRDFHERRRAQKAIFYGMPARPLIKWCYMMFVRGAILDGAAGITYANLQAIYEYTIVLKTREILRGSQETQALRKSAN</sequence>
<keyword evidence="3" id="KW-0808">Transferase</keyword>
<dbReference type="CDD" id="cd02511">
    <property type="entry name" value="Beta4Glucosyltransferase"/>
    <property type="match status" value="1"/>
</dbReference>
<dbReference type="GO" id="GO:0016740">
    <property type="term" value="F:transferase activity"/>
    <property type="evidence" value="ECO:0007669"/>
    <property type="project" value="UniProtKB-KW"/>
</dbReference>
<dbReference type="EMBL" id="DTKL01000047">
    <property type="protein sequence ID" value="HGY94580.1"/>
    <property type="molecule type" value="Genomic_DNA"/>
</dbReference>
<dbReference type="Pfam" id="PF00535">
    <property type="entry name" value="Glycos_transf_2"/>
    <property type="match status" value="1"/>
</dbReference>
<comment type="caution">
    <text evidence="3">The sequence shown here is derived from an EMBL/GenBank/DDBJ whole genome shotgun (WGS) entry which is preliminary data.</text>
</comment>
<dbReference type="PANTHER" id="PTHR43630">
    <property type="entry name" value="POLY-BETA-1,6-N-ACETYL-D-GLUCOSAMINE SYNTHASE"/>
    <property type="match status" value="1"/>
</dbReference>
<evidence type="ECO:0000313" key="3">
    <source>
        <dbReference type="EMBL" id="HGY94580.1"/>
    </source>
</evidence>
<dbReference type="Gene3D" id="3.90.550.10">
    <property type="entry name" value="Spore Coat Polysaccharide Biosynthesis Protein SpsA, Chain A"/>
    <property type="match status" value="1"/>
</dbReference>
<feature type="domain" description="Glycosyltransferase 2-like" evidence="2">
    <location>
        <begin position="3"/>
        <end position="128"/>
    </location>
</feature>
<organism evidence="3">
    <name type="scientific">Acidobacterium capsulatum</name>
    <dbReference type="NCBI Taxonomy" id="33075"/>
    <lineage>
        <taxon>Bacteria</taxon>
        <taxon>Pseudomonadati</taxon>
        <taxon>Acidobacteriota</taxon>
        <taxon>Terriglobia</taxon>
        <taxon>Terriglobales</taxon>
        <taxon>Acidobacteriaceae</taxon>
        <taxon>Acidobacterium</taxon>
    </lineage>
</organism>
<dbReference type="PANTHER" id="PTHR43630:SF2">
    <property type="entry name" value="GLYCOSYLTRANSFERASE"/>
    <property type="match status" value="1"/>
</dbReference>
<dbReference type="AlphaFoldDB" id="A0A7V4XT41"/>
<gene>
    <name evidence="3" type="ORF">ENW50_07865</name>
</gene>
<comment type="similarity">
    <text evidence="1">Belongs to the glycosyltransferase 2 family. WaaE/KdtX subfamily.</text>
</comment>
<dbReference type="SUPFAM" id="SSF53448">
    <property type="entry name" value="Nucleotide-diphospho-sugar transferases"/>
    <property type="match status" value="1"/>
</dbReference>
<dbReference type="InterPro" id="IPR029044">
    <property type="entry name" value="Nucleotide-diphossugar_trans"/>
</dbReference>
<protein>
    <submittedName>
        <fullName evidence="3">Glycosyltransferase family 2 protein</fullName>
    </submittedName>
</protein>
<reference evidence="3" key="1">
    <citation type="journal article" date="2020" name="mSystems">
        <title>Genome- and Community-Level Interaction Insights into Carbon Utilization and Element Cycling Functions of Hydrothermarchaeota in Hydrothermal Sediment.</title>
        <authorList>
            <person name="Zhou Z."/>
            <person name="Liu Y."/>
            <person name="Xu W."/>
            <person name="Pan J."/>
            <person name="Luo Z.H."/>
            <person name="Li M."/>
        </authorList>
    </citation>
    <scope>NUCLEOTIDE SEQUENCE [LARGE SCALE GENOMIC DNA]</scope>
    <source>
        <strain evidence="3">SpSt-855</strain>
    </source>
</reference>
<evidence type="ECO:0000256" key="1">
    <source>
        <dbReference type="ARBA" id="ARBA00038494"/>
    </source>
</evidence>
<dbReference type="InterPro" id="IPR001173">
    <property type="entry name" value="Glyco_trans_2-like"/>
</dbReference>
<accession>A0A7V4XT41</accession>